<evidence type="ECO:0000313" key="5">
    <source>
        <dbReference type="Proteomes" id="UP000583049"/>
    </source>
</evidence>
<accession>A0A7L4MJD3</accession>
<sequence length="351" mass="38963">MLASSTEYRGKMRARVNTPLDYEGPWSEWSEEFTWKTENVLLPVVLPATLPALIITLLIAAYCSYRYFLRKKQMWEEKIPNPSKSLLIQSYQGKVHLGNWPTSSLLDFNKYNFSEKMEQASFLQVVDRQTKTLAEAPEGQAKKTDVCPAALDLQNSYHALNEPEHALVVCSSHIAGHSFPVSRRNSADASIASQMAAPCFAFNGPYLYSPAMSSQPDVHHTLDVDPVGVREKSVSLQYVSLPKEDCPQAPQKQEQQGADPSQPFLPPDQKEMMRRVDDEQEVSLAPPVSGKGTNVRTGEQKSPKAFSCIPSPQQCPLEYITTESLSLPSASNSTHPPLVTAGELPRDSQEP</sequence>
<proteinExistence type="predicted"/>
<evidence type="ECO:0000256" key="1">
    <source>
        <dbReference type="ARBA" id="ARBA00023157"/>
    </source>
</evidence>
<feature type="non-terminal residue" evidence="4">
    <location>
        <position position="1"/>
    </location>
</feature>
<keyword evidence="1" id="KW-1015">Disulfide bond</keyword>
<feature type="region of interest" description="Disordered" evidence="2">
    <location>
        <begin position="326"/>
        <end position="351"/>
    </location>
</feature>
<feature type="transmembrane region" description="Helical" evidence="3">
    <location>
        <begin position="40"/>
        <end position="65"/>
    </location>
</feature>
<dbReference type="EMBL" id="VWPO01003758">
    <property type="protein sequence ID" value="NXY77796.1"/>
    <property type="molecule type" value="Genomic_DNA"/>
</dbReference>
<keyword evidence="3" id="KW-0472">Membrane</keyword>
<dbReference type="GO" id="GO:0009897">
    <property type="term" value="C:external side of plasma membrane"/>
    <property type="evidence" value="ECO:0007669"/>
    <property type="project" value="TreeGrafter"/>
</dbReference>
<feature type="compositionally biased region" description="Polar residues" evidence="2">
    <location>
        <begin position="326"/>
        <end position="335"/>
    </location>
</feature>
<keyword evidence="5" id="KW-1185">Reference proteome</keyword>
<dbReference type="GO" id="GO:0016064">
    <property type="term" value="P:immunoglobulin mediated immune response"/>
    <property type="evidence" value="ECO:0007669"/>
    <property type="project" value="TreeGrafter"/>
</dbReference>
<feature type="non-terminal residue" evidence="4">
    <location>
        <position position="351"/>
    </location>
</feature>
<protein>
    <submittedName>
        <fullName evidence="4">IL3B2 protein</fullName>
    </submittedName>
</protein>
<gene>
    <name evidence="4" type="primary">Csf2rb2</name>
    <name evidence="4" type="ORF">GLAPRA_R13957</name>
</gene>
<comment type="caution">
    <text evidence="4">The sequence shown here is derived from an EMBL/GenBank/DDBJ whole genome shotgun (WGS) entry which is preliminary data.</text>
</comment>
<dbReference type="InterPro" id="IPR013783">
    <property type="entry name" value="Ig-like_fold"/>
</dbReference>
<reference evidence="4 5" key="1">
    <citation type="submission" date="2019-09" db="EMBL/GenBank/DDBJ databases">
        <title>Bird 10,000 Genomes (B10K) Project - Family phase.</title>
        <authorList>
            <person name="Zhang G."/>
        </authorList>
    </citation>
    <scope>NUCLEOTIDE SEQUENCE [LARGE SCALE GENOMIC DNA]</scope>
    <source>
        <strain evidence="4">B10K-CU-031-08</strain>
        <tissue evidence="4">Muscle</tissue>
    </source>
</reference>
<dbReference type="PANTHER" id="PTHR23037:SF22">
    <property type="entry name" value="CYTOKINE RECEPTOR COMMON SUBUNIT BETA"/>
    <property type="match status" value="1"/>
</dbReference>
<evidence type="ECO:0000256" key="2">
    <source>
        <dbReference type="SAM" id="MobiDB-lite"/>
    </source>
</evidence>
<dbReference type="AlphaFoldDB" id="A0A7L4MJD3"/>
<name>A0A7L4MJD3_GLAPT</name>
<dbReference type="Gene3D" id="2.60.40.10">
    <property type="entry name" value="Immunoglobulins"/>
    <property type="match status" value="1"/>
</dbReference>
<keyword evidence="3" id="KW-0812">Transmembrane</keyword>
<evidence type="ECO:0000256" key="3">
    <source>
        <dbReference type="SAM" id="Phobius"/>
    </source>
</evidence>
<feature type="compositionally biased region" description="Basic and acidic residues" evidence="2">
    <location>
        <begin position="268"/>
        <end position="277"/>
    </location>
</feature>
<feature type="region of interest" description="Disordered" evidence="2">
    <location>
        <begin position="245"/>
        <end position="312"/>
    </location>
</feature>
<evidence type="ECO:0000313" key="4">
    <source>
        <dbReference type="EMBL" id="NXY77796.1"/>
    </source>
</evidence>
<keyword evidence="3" id="KW-1133">Transmembrane helix</keyword>
<dbReference type="Proteomes" id="UP000583049">
    <property type="component" value="Unassembled WGS sequence"/>
</dbReference>
<organism evidence="4 5">
    <name type="scientific">Glareola pratincola</name>
    <name type="common">Collared pratincole</name>
    <name type="synonym">Hirundo pratincola</name>
    <dbReference type="NCBI Taxonomy" id="43316"/>
    <lineage>
        <taxon>Eukaryota</taxon>
        <taxon>Metazoa</taxon>
        <taxon>Chordata</taxon>
        <taxon>Craniata</taxon>
        <taxon>Vertebrata</taxon>
        <taxon>Euteleostomi</taxon>
        <taxon>Archelosauria</taxon>
        <taxon>Archosauria</taxon>
        <taxon>Dinosauria</taxon>
        <taxon>Saurischia</taxon>
        <taxon>Theropoda</taxon>
        <taxon>Coelurosauria</taxon>
        <taxon>Aves</taxon>
        <taxon>Neognathae</taxon>
        <taxon>Neoaves</taxon>
        <taxon>Charadriiformes</taxon>
        <taxon>Glareolidae</taxon>
        <taxon>Glareola</taxon>
    </lineage>
</organism>
<feature type="compositionally biased region" description="Polar residues" evidence="2">
    <location>
        <begin position="250"/>
        <end position="259"/>
    </location>
</feature>
<dbReference type="GO" id="GO:0004896">
    <property type="term" value="F:cytokine receptor activity"/>
    <property type="evidence" value="ECO:0007669"/>
    <property type="project" value="TreeGrafter"/>
</dbReference>
<dbReference type="PANTHER" id="PTHR23037">
    <property type="entry name" value="CYTOKINE RECEPTOR"/>
    <property type="match status" value="1"/>
</dbReference>